<dbReference type="InterPro" id="IPR004358">
    <property type="entry name" value="Sig_transdc_His_kin-like_C"/>
</dbReference>
<keyword evidence="4 7" id="KW-0418">Kinase</keyword>
<dbReference type="CDD" id="cd00082">
    <property type="entry name" value="HisKA"/>
    <property type="match status" value="1"/>
</dbReference>
<accession>A0A2W4X0A7</accession>
<sequence length="269" mass="29664">MSGLGQMVAGVAHEINNPANFIHGNLRHIGSYTHDLIDLLQLYEKHYPNPHSDIKAQAEEIDIGFIKTDLAKTFTSMKVGTERIREIVLSLRNFSRMDESECKAVDIHQGIESTLMILQHRMKASAERPEIVVIRDFGELPPVECYASQLNQVFMNILVNGIDALETDLAQSPGTEKMPQITLHTEVRGKSVVISIADNGTGIPAVVKDRIFDPFFTTKAIGKGTGMGMAISYQIITEKHRGKIECFSDAGVGTEFVIEIPICLSAEAL</sequence>
<dbReference type="InterPro" id="IPR003661">
    <property type="entry name" value="HisK_dim/P_dom"/>
</dbReference>
<comment type="caution">
    <text evidence="7">The sequence shown here is derived from an EMBL/GenBank/DDBJ whole genome shotgun (WGS) entry which is preliminary data.</text>
</comment>
<evidence type="ECO:0000313" key="8">
    <source>
        <dbReference type="Proteomes" id="UP000249794"/>
    </source>
</evidence>
<dbReference type="Gene3D" id="3.30.565.10">
    <property type="entry name" value="Histidine kinase-like ATPase, C-terminal domain"/>
    <property type="match status" value="1"/>
</dbReference>
<dbReference type="EMBL" id="QBMP01000267">
    <property type="protein sequence ID" value="PZO47629.1"/>
    <property type="molecule type" value="Genomic_DNA"/>
</dbReference>
<dbReference type="Gene3D" id="1.10.287.130">
    <property type="match status" value="1"/>
</dbReference>
<reference evidence="8" key="1">
    <citation type="submission" date="2018-04" db="EMBL/GenBank/DDBJ databases">
        <authorList>
            <person name="Cornet L."/>
        </authorList>
    </citation>
    <scope>NUCLEOTIDE SEQUENCE [LARGE SCALE GENOMIC DNA]</scope>
</reference>
<protein>
    <recommendedName>
        <fullName evidence="2">histidine kinase</fullName>
        <ecNumber evidence="2">2.7.13.3</ecNumber>
    </recommendedName>
</protein>
<dbReference type="InterPro" id="IPR036890">
    <property type="entry name" value="HATPase_C_sf"/>
</dbReference>
<dbReference type="PANTHER" id="PTHR43065:SF50">
    <property type="entry name" value="HISTIDINE KINASE"/>
    <property type="match status" value="1"/>
</dbReference>
<dbReference type="PANTHER" id="PTHR43065">
    <property type="entry name" value="SENSOR HISTIDINE KINASE"/>
    <property type="match status" value="1"/>
</dbReference>
<evidence type="ECO:0000256" key="4">
    <source>
        <dbReference type="ARBA" id="ARBA00022777"/>
    </source>
</evidence>
<evidence type="ECO:0000259" key="6">
    <source>
        <dbReference type="PROSITE" id="PS50109"/>
    </source>
</evidence>
<evidence type="ECO:0000256" key="2">
    <source>
        <dbReference type="ARBA" id="ARBA00012438"/>
    </source>
</evidence>
<keyword evidence="3" id="KW-0597">Phosphoprotein</keyword>
<dbReference type="PRINTS" id="PR00344">
    <property type="entry name" value="BCTRLSENSOR"/>
</dbReference>
<dbReference type="Proteomes" id="UP000249794">
    <property type="component" value="Unassembled WGS sequence"/>
</dbReference>
<dbReference type="Pfam" id="PF02518">
    <property type="entry name" value="HATPase_c"/>
    <property type="match status" value="1"/>
</dbReference>
<evidence type="ECO:0000256" key="1">
    <source>
        <dbReference type="ARBA" id="ARBA00000085"/>
    </source>
</evidence>
<keyword evidence="5" id="KW-0902">Two-component regulatory system</keyword>
<dbReference type="EC" id="2.7.13.3" evidence="2"/>
<dbReference type="GO" id="GO:0000155">
    <property type="term" value="F:phosphorelay sensor kinase activity"/>
    <property type="evidence" value="ECO:0007669"/>
    <property type="project" value="InterPro"/>
</dbReference>
<dbReference type="PROSITE" id="PS50109">
    <property type="entry name" value="HIS_KIN"/>
    <property type="match status" value="1"/>
</dbReference>
<dbReference type="SUPFAM" id="SSF55874">
    <property type="entry name" value="ATPase domain of HSP90 chaperone/DNA topoisomerase II/histidine kinase"/>
    <property type="match status" value="1"/>
</dbReference>
<feature type="domain" description="Histidine kinase" evidence="6">
    <location>
        <begin position="10"/>
        <end position="264"/>
    </location>
</feature>
<evidence type="ECO:0000313" key="7">
    <source>
        <dbReference type="EMBL" id="PZO47629.1"/>
    </source>
</evidence>
<evidence type="ECO:0000256" key="3">
    <source>
        <dbReference type="ARBA" id="ARBA00022553"/>
    </source>
</evidence>
<proteinExistence type="predicted"/>
<gene>
    <name evidence="7" type="ORF">DCF15_18850</name>
</gene>
<dbReference type="InterPro" id="IPR005467">
    <property type="entry name" value="His_kinase_dom"/>
</dbReference>
<name>A0A2W4X0A7_9CYAN</name>
<keyword evidence="4 7" id="KW-0808">Transferase</keyword>
<comment type="catalytic activity">
    <reaction evidence="1">
        <text>ATP + protein L-histidine = ADP + protein N-phospho-L-histidine.</text>
        <dbReference type="EC" id="2.7.13.3"/>
    </reaction>
</comment>
<reference evidence="7 8" key="2">
    <citation type="submission" date="2018-06" db="EMBL/GenBank/DDBJ databases">
        <title>Metagenomic assembly of (sub)arctic Cyanobacteria and their associated microbiome from non-axenic cultures.</title>
        <authorList>
            <person name="Baurain D."/>
        </authorList>
    </citation>
    <scope>NUCLEOTIDE SEQUENCE [LARGE SCALE GENOMIC DNA]</scope>
    <source>
        <strain evidence="7">ULC027bin1</strain>
    </source>
</reference>
<evidence type="ECO:0000256" key="5">
    <source>
        <dbReference type="ARBA" id="ARBA00023012"/>
    </source>
</evidence>
<organism evidence="7 8">
    <name type="scientific">Phormidesmis priestleyi</name>
    <dbReference type="NCBI Taxonomy" id="268141"/>
    <lineage>
        <taxon>Bacteria</taxon>
        <taxon>Bacillati</taxon>
        <taxon>Cyanobacteriota</taxon>
        <taxon>Cyanophyceae</taxon>
        <taxon>Leptolyngbyales</taxon>
        <taxon>Leptolyngbyaceae</taxon>
        <taxon>Phormidesmis</taxon>
    </lineage>
</organism>
<dbReference type="SMART" id="SM00387">
    <property type="entry name" value="HATPase_c"/>
    <property type="match status" value="1"/>
</dbReference>
<dbReference type="AlphaFoldDB" id="A0A2W4X0A7"/>
<dbReference type="InterPro" id="IPR003594">
    <property type="entry name" value="HATPase_dom"/>
</dbReference>